<dbReference type="InterPro" id="IPR011701">
    <property type="entry name" value="MFS"/>
</dbReference>
<accession>A0ABQ5MYR3</accession>
<dbReference type="InterPro" id="IPR051084">
    <property type="entry name" value="H+-coupled_symporters"/>
</dbReference>
<keyword evidence="4" id="KW-1003">Cell membrane</keyword>
<evidence type="ECO:0000256" key="1">
    <source>
        <dbReference type="ARBA" id="ARBA00004651"/>
    </source>
</evidence>
<dbReference type="EMBL" id="BRVS01000027">
    <property type="protein sequence ID" value="GLB69132.1"/>
    <property type="molecule type" value="Genomic_DNA"/>
</dbReference>
<comment type="caution">
    <text evidence="11">The sequence shown here is derived from an EMBL/GenBank/DDBJ whole genome shotgun (WGS) entry which is preliminary data.</text>
</comment>
<feature type="transmembrane region" description="Helical" evidence="9">
    <location>
        <begin position="200"/>
        <end position="219"/>
    </location>
</feature>
<evidence type="ECO:0000256" key="8">
    <source>
        <dbReference type="ARBA" id="ARBA00023136"/>
    </source>
</evidence>
<evidence type="ECO:0000256" key="9">
    <source>
        <dbReference type="SAM" id="Phobius"/>
    </source>
</evidence>
<dbReference type="InterPro" id="IPR020846">
    <property type="entry name" value="MFS_dom"/>
</dbReference>
<feature type="transmembrane region" description="Helical" evidence="9">
    <location>
        <begin position="66"/>
        <end position="91"/>
    </location>
</feature>
<dbReference type="Gene3D" id="1.20.1250.20">
    <property type="entry name" value="MFS general substrate transporter like domains"/>
    <property type="match status" value="2"/>
</dbReference>
<evidence type="ECO:0000313" key="12">
    <source>
        <dbReference type="Proteomes" id="UP001209654"/>
    </source>
</evidence>
<feature type="transmembrane region" description="Helical" evidence="9">
    <location>
        <begin position="294"/>
        <end position="313"/>
    </location>
</feature>
<evidence type="ECO:0000256" key="7">
    <source>
        <dbReference type="ARBA" id="ARBA00022989"/>
    </source>
</evidence>
<dbReference type="SUPFAM" id="SSF103473">
    <property type="entry name" value="MFS general substrate transporter"/>
    <property type="match status" value="1"/>
</dbReference>
<evidence type="ECO:0000256" key="6">
    <source>
        <dbReference type="ARBA" id="ARBA00022847"/>
    </source>
</evidence>
<comment type="subcellular location">
    <subcellularLocation>
        <location evidence="1">Cell membrane</location>
        <topology evidence="1">Multi-pass membrane protein</topology>
    </subcellularLocation>
</comment>
<feature type="domain" description="Major facilitator superfamily (MFS) profile" evidence="10">
    <location>
        <begin position="28"/>
        <end position="440"/>
    </location>
</feature>
<gene>
    <name evidence="11" type="ORF">AHIS1636_35750</name>
</gene>
<sequence>MTELTHSVEPPVQGTEPAALSRSEKRRVILGVGVGNALEWYDWTAYSIFAAYFAGQFFLATNPLTALLGTLAVFAAGFLMRPLGGLFFGWYADRHGRRRAMTTSMLLTAGGSLLIGVSPTYETIGPAAAVFLLAGRLLQGLGHGGEVVSSFTYVTEMAPASKRGVWASSVFVFVTIGVIAATLLGAGLTSTFGPDAVGEWGWRLPFILGGLLGIYALYLRRSLDETPMFKRQREERAAVAAPRGRGMWAEIWKHRKACLRILILSAGGGVMYYVWAIMAPAFAMGPLKMEPGPVMWVSTGANLFLILCLLFWGRVSDRFGRKLNWIVFGVGSVVMIIPLSMILTGGDGIWRLAVYMGVGMILVAAPTAIMPAYFPEQFPTHVRAVGMGMPYSLGLALTGGTAPYLQAWLYSLGQPRVFDFYLIAVCAIVLTVTLMSPETRGKKLTN</sequence>
<name>A0ABQ5MYR3_9MICC</name>
<dbReference type="PROSITE" id="PS50850">
    <property type="entry name" value="MFS"/>
    <property type="match status" value="1"/>
</dbReference>
<feature type="transmembrane region" description="Helical" evidence="9">
    <location>
        <begin position="385"/>
        <end position="405"/>
    </location>
</feature>
<keyword evidence="5 9" id="KW-0812">Transmembrane</keyword>
<proteinExistence type="inferred from homology"/>
<evidence type="ECO:0000256" key="2">
    <source>
        <dbReference type="ARBA" id="ARBA00008240"/>
    </source>
</evidence>
<dbReference type="PANTHER" id="PTHR43528:SF1">
    <property type="entry name" value="ALPHA-KETOGLUTARATE PERMEASE"/>
    <property type="match status" value="1"/>
</dbReference>
<keyword evidence="6" id="KW-0769">Symport</keyword>
<feature type="transmembrane region" description="Helical" evidence="9">
    <location>
        <begin position="325"/>
        <end position="346"/>
    </location>
</feature>
<evidence type="ECO:0000256" key="3">
    <source>
        <dbReference type="ARBA" id="ARBA00022448"/>
    </source>
</evidence>
<feature type="transmembrane region" description="Helical" evidence="9">
    <location>
        <begin position="417"/>
        <end position="436"/>
    </location>
</feature>
<dbReference type="Pfam" id="PF07690">
    <property type="entry name" value="MFS_1"/>
    <property type="match status" value="1"/>
</dbReference>
<keyword evidence="8 9" id="KW-0472">Membrane</keyword>
<dbReference type="PROSITE" id="PS00217">
    <property type="entry name" value="SUGAR_TRANSPORT_2"/>
    <property type="match status" value="1"/>
</dbReference>
<dbReference type="InterPro" id="IPR005829">
    <property type="entry name" value="Sugar_transporter_CS"/>
</dbReference>
<evidence type="ECO:0000256" key="4">
    <source>
        <dbReference type="ARBA" id="ARBA00022475"/>
    </source>
</evidence>
<feature type="transmembrane region" description="Helical" evidence="9">
    <location>
        <begin position="352"/>
        <end position="373"/>
    </location>
</feature>
<keyword evidence="7 9" id="KW-1133">Transmembrane helix</keyword>
<dbReference type="InterPro" id="IPR036259">
    <property type="entry name" value="MFS_trans_sf"/>
</dbReference>
<comment type="similarity">
    <text evidence="2">Belongs to the major facilitator superfamily. Metabolite:H+ Symporter (MHS) family (TC 2.A.1.6) family.</text>
</comment>
<evidence type="ECO:0000259" key="10">
    <source>
        <dbReference type="PROSITE" id="PS50850"/>
    </source>
</evidence>
<keyword evidence="3" id="KW-0813">Transport</keyword>
<dbReference type="Proteomes" id="UP001209654">
    <property type="component" value="Unassembled WGS sequence"/>
</dbReference>
<feature type="transmembrane region" description="Helical" evidence="9">
    <location>
        <begin position="261"/>
        <end position="282"/>
    </location>
</feature>
<evidence type="ECO:0000313" key="11">
    <source>
        <dbReference type="EMBL" id="GLB69132.1"/>
    </source>
</evidence>
<protein>
    <submittedName>
        <fullName evidence="11">MFS transporter</fullName>
    </submittedName>
</protein>
<feature type="transmembrane region" description="Helical" evidence="9">
    <location>
        <begin position="28"/>
        <end position="54"/>
    </location>
</feature>
<dbReference type="PANTHER" id="PTHR43528">
    <property type="entry name" value="ALPHA-KETOGLUTARATE PERMEASE"/>
    <property type="match status" value="1"/>
</dbReference>
<keyword evidence="12" id="KW-1185">Reference proteome</keyword>
<organism evidence="11 12">
    <name type="scientific">Arthrobacter mangrovi</name>
    <dbReference type="NCBI Taxonomy" id="2966350"/>
    <lineage>
        <taxon>Bacteria</taxon>
        <taxon>Bacillati</taxon>
        <taxon>Actinomycetota</taxon>
        <taxon>Actinomycetes</taxon>
        <taxon>Micrococcales</taxon>
        <taxon>Micrococcaceae</taxon>
        <taxon>Arthrobacter</taxon>
    </lineage>
</organism>
<evidence type="ECO:0000256" key="5">
    <source>
        <dbReference type="ARBA" id="ARBA00022692"/>
    </source>
</evidence>
<feature type="transmembrane region" description="Helical" evidence="9">
    <location>
        <begin position="165"/>
        <end position="188"/>
    </location>
</feature>
<reference evidence="11 12" key="1">
    <citation type="journal article" date="2023" name="Int. J. Syst. Evol. Microbiol.">
        <title>Arthrobacter mangrovi sp. nov., an actinobacterium isolated from the rhizosphere of a mangrove.</title>
        <authorList>
            <person name="Hamada M."/>
            <person name="Saitou S."/>
            <person name="Enomoto N."/>
            <person name="Nanri K."/>
            <person name="Hidaka K."/>
            <person name="Miura T."/>
            <person name="Tamura T."/>
        </authorList>
    </citation>
    <scope>NUCLEOTIDE SEQUENCE [LARGE SCALE GENOMIC DNA]</scope>
    <source>
        <strain evidence="11 12">NBRC 112813</strain>
    </source>
</reference>
<dbReference type="RefSeq" id="WP_264797218.1">
    <property type="nucleotide sequence ID" value="NZ_BRVS01000027.1"/>
</dbReference>